<dbReference type="EMBL" id="NESQ01000068">
    <property type="protein sequence ID" value="PUU80311.1"/>
    <property type="molecule type" value="Genomic_DNA"/>
</dbReference>
<sequence>MLCRLMRSKISGLVQVLGARAKDWDKLEALCIHLGWKQCQRSRVEPKRVKSPLMRVTLPSPCLSQYFPPHLSKFYTRVV</sequence>
<organism evidence="1 2">
    <name type="scientific">Tuber borchii</name>
    <name type="common">White truffle</name>
    <dbReference type="NCBI Taxonomy" id="42251"/>
    <lineage>
        <taxon>Eukaryota</taxon>
        <taxon>Fungi</taxon>
        <taxon>Dikarya</taxon>
        <taxon>Ascomycota</taxon>
        <taxon>Pezizomycotina</taxon>
        <taxon>Pezizomycetes</taxon>
        <taxon>Pezizales</taxon>
        <taxon>Tuberaceae</taxon>
        <taxon>Tuber</taxon>
    </lineage>
</organism>
<gene>
    <name evidence="1" type="ORF">B9Z19DRAFT_1079727</name>
</gene>
<dbReference type="AlphaFoldDB" id="A0A2T6ZXV0"/>
<dbReference type="Proteomes" id="UP000244722">
    <property type="component" value="Unassembled WGS sequence"/>
</dbReference>
<keyword evidence="2" id="KW-1185">Reference proteome</keyword>
<comment type="caution">
    <text evidence="1">The sequence shown here is derived from an EMBL/GenBank/DDBJ whole genome shotgun (WGS) entry which is preliminary data.</text>
</comment>
<evidence type="ECO:0000313" key="2">
    <source>
        <dbReference type="Proteomes" id="UP000244722"/>
    </source>
</evidence>
<evidence type="ECO:0000313" key="1">
    <source>
        <dbReference type="EMBL" id="PUU80311.1"/>
    </source>
</evidence>
<reference evidence="1 2" key="1">
    <citation type="submission" date="2017-04" db="EMBL/GenBank/DDBJ databases">
        <title>Draft genome sequence of Tuber borchii Vittad., a whitish edible truffle.</title>
        <authorList>
            <consortium name="DOE Joint Genome Institute"/>
            <person name="Murat C."/>
            <person name="Kuo A."/>
            <person name="Barry K.W."/>
            <person name="Clum A."/>
            <person name="Dockter R.B."/>
            <person name="Fauchery L."/>
            <person name="Iotti M."/>
            <person name="Kohler A."/>
            <person name="Labutti K."/>
            <person name="Lindquist E.A."/>
            <person name="Lipzen A."/>
            <person name="Ohm R.A."/>
            <person name="Wang M."/>
            <person name="Grigoriev I.V."/>
            <person name="Zambonelli A."/>
            <person name="Martin F.M."/>
        </authorList>
    </citation>
    <scope>NUCLEOTIDE SEQUENCE [LARGE SCALE GENOMIC DNA]</scope>
    <source>
        <strain evidence="1 2">Tbo3840</strain>
    </source>
</reference>
<protein>
    <submittedName>
        <fullName evidence="1">Uncharacterized protein</fullName>
    </submittedName>
</protein>
<accession>A0A2T6ZXV0</accession>
<proteinExistence type="predicted"/>
<name>A0A2T6ZXV0_TUBBO</name>